<evidence type="ECO:0000256" key="1">
    <source>
        <dbReference type="SAM" id="MobiDB-lite"/>
    </source>
</evidence>
<feature type="compositionally biased region" description="Polar residues" evidence="1">
    <location>
        <begin position="48"/>
        <end position="67"/>
    </location>
</feature>
<organism evidence="2 3">
    <name type="scientific">Bremerella alba</name>
    <dbReference type="NCBI Taxonomy" id="980252"/>
    <lineage>
        <taxon>Bacteria</taxon>
        <taxon>Pseudomonadati</taxon>
        <taxon>Planctomycetota</taxon>
        <taxon>Planctomycetia</taxon>
        <taxon>Pirellulales</taxon>
        <taxon>Pirellulaceae</taxon>
        <taxon>Bremerella</taxon>
    </lineage>
</organism>
<accession>A0A7V8V820</accession>
<proteinExistence type="predicted"/>
<keyword evidence="3" id="KW-1185">Reference proteome</keyword>
<gene>
    <name evidence="2" type="ORF">HOV93_38740</name>
</gene>
<feature type="compositionally biased region" description="Polar residues" evidence="1">
    <location>
        <begin position="1"/>
        <end position="17"/>
    </location>
</feature>
<sequence>MTHNSGIRPSSAISSDDGNNETDVSDFPQDVAAAWANVILDLFDRGVRNSNGEATKRSSTQNRRNAG</sequence>
<protein>
    <submittedName>
        <fullName evidence="2">Uncharacterized protein</fullName>
    </submittedName>
</protein>
<dbReference type="Proteomes" id="UP000551616">
    <property type="component" value="Unassembled WGS sequence"/>
</dbReference>
<comment type="caution">
    <text evidence="2">The sequence shown here is derived from an EMBL/GenBank/DDBJ whole genome shotgun (WGS) entry which is preliminary data.</text>
</comment>
<dbReference type="AlphaFoldDB" id="A0A7V8V820"/>
<evidence type="ECO:0000313" key="3">
    <source>
        <dbReference type="Proteomes" id="UP000551616"/>
    </source>
</evidence>
<feature type="region of interest" description="Disordered" evidence="1">
    <location>
        <begin position="1"/>
        <end position="26"/>
    </location>
</feature>
<evidence type="ECO:0000313" key="2">
    <source>
        <dbReference type="EMBL" id="MBA2116682.1"/>
    </source>
</evidence>
<reference evidence="2 3" key="1">
    <citation type="submission" date="2020-05" db="EMBL/GenBank/DDBJ databases">
        <title>Bremerella alba sp. nov., a novel planctomycete isolated from the surface of the macroalga Fucus spiralis.</title>
        <authorList>
            <person name="Godinho O."/>
            <person name="Botelho R."/>
            <person name="Albuquerque L."/>
            <person name="Wiegand S."/>
            <person name="Da Costa M.S."/>
            <person name="Lobo-Da-Cunha A."/>
            <person name="Jogler C."/>
            <person name="Lage O.M."/>
        </authorList>
    </citation>
    <scope>NUCLEOTIDE SEQUENCE [LARGE SCALE GENOMIC DNA]</scope>
    <source>
        <strain evidence="2 3">FF15</strain>
    </source>
</reference>
<dbReference type="EMBL" id="JABRWO010000011">
    <property type="protein sequence ID" value="MBA2116682.1"/>
    <property type="molecule type" value="Genomic_DNA"/>
</dbReference>
<dbReference type="RefSeq" id="WP_207398083.1">
    <property type="nucleotide sequence ID" value="NZ_JABRWO010000011.1"/>
</dbReference>
<name>A0A7V8V820_9BACT</name>
<feature type="region of interest" description="Disordered" evidence="1">
    <location>
        <begin position="46"/>
        <end position="67"/>
    </location>
</feature>